<accession>A0A7X2IKE0</accession>
<keyword evidence="2 4" id="KW-0732">Signal</keyword>
<dbReference type="Proteomes" id="UP000446768">
    <property type="component" value="Unassembled WGS sequence"/>
</dbReference>
<organism evidence="6 7">
    <name type="scientific">Pseudoduganella rivuli</name>
    <dbReference type="NCBI Taxonomy" id="2666085"/>
    <lineage>
        <taxon>Bacteria</taxon>
        <taxon>Pseudomonadati</taxon>
        <taxon>Pseudomonadota</taxon>
        <taxon>Betaproteobacteria</taxon>
        <taxon>Burkholderiales</taxon>
        <taxon>Oxalobacteraceae</taxon>
        <taxon>Telluria group</taxon>
        <taxon>Pseudoduganella</taxon>
    </lineage>
</organism>
<gene>
    <name evidence="6" type="primary">flgA</name>
    <name evidence="6" type="ORF">GJ700_06760</name>
</gene>
<evidence type="ECO:0000256" key="1">
    <source>
        <dbReference type="ARBA" id="ARBA00004418"/>
    </source>
</evidence>
<keyword evidence="6" id="KW-0969">Cilium</keyword>
<comment type="subcellular location">
    <subcellularLocation>
        <location evidence="1 4">Periplasm</location>
    </subcellularLocation>
</comment>
<evidence type="ECO:0000256" key="4">
    <source>
        <dbReference type="RuleBase" id="RU362063"/>
    </source>
</evidence>
<keyword evidence="7" id="KW-1185">Reference proteome</keyword>
<evidence type="ECO:0000313" key="6">
    <source>
        <dbReference type="EMBL" id="MRV71420.1"/>
    </source>
</evidence>
<dbReference type="InterPro" id="IPR039246">
    <property type="entry name" value="Flagellar_FlgA"/>
</dbReference>
<proteinExistence type="inferred from homology"/>
<dbReference type="InterPro" id="IPR013974">
    <property type="entry name" value="SAF"/>
</dbReference>
<comment type="caution">
    <text evidence="6">The sequence shown here is derived from an EMBL/GenBank/DDBJ whole genome shotgun (WGS) entry which is preliminary data.</text>
</comment>
<dbReference type="NCBIfam" id="TIGR03170">
    <property type="entry name" value="flgA_cterm"/>
    <property type="match status" value="1"/>
</dbReference>
<dbReference type="InterPro" id="IPR041231">
    <property type="entry name" value="FlgA_N"/>
</dbReference>
<dbReference type="PANTHER" id="PTHR36307">
    <property type="entry name" value="FLAGELLA BASAL BODY P-RING FORMATION PROTEIN FLGA"/>
    <property type="match status" value="1"/>
</dbReference>
<dbReference type="Gene3D" id="3.90.1210.10">
    <property type="entry name" value="Antifreeze-like/N-acetylneuraminic acid synthase C-terminal domain"/>
    <property type="match status" value="1"/>
</dbReference>
<name>A0A7X2IKE0_9BURK</name>
<evidence type="ECO:0000259" key="5">
    <source>
        <dbReference type="SMART" id="SM00858"/>
    </source>
</evidence>
<reference evidence="6 7" key="1">
    <citation type="submission" date="2019-11" db="EMBL/GenBank/DDBJ databases">
        <title>Novel species isolated from a subtropical stream in China.</title>
        <authorList>
            <person name="Lu H."/>
        </authorList>
    </citation>
    <scope>NUCLEOTIDE SEQUENCE [LARGE SCALE GENOMIC DNA]</scope>
    <source>
        <strain evidence="6 7">FT92W</strain>
    </source>
</reference>
<evidence type="ECO:0000256" key="3">
    <source>
        <dbReference type="ARBA" id="ARBA00022764"/>
    </source>
</evidence>
<feature type="signal peptide" evidence="4">
    <location>
        <begin position="1"/>
        <end position="25"/>
    </location>
</feature>
<keyword evidence="3 4" id="KW-0574">Periplasm</keyword>
<feature type="domain" description="SAF" evidence="5">
    <location>
        <begin position="112"/>
        <end position="174"/>
    </location>
</feature>
<comment type="function">
    <text evidence="4">Involved in the assembly process of the P-ring formation. It may associate with FlgF on the rod constituting a structure essential for the P-ring assembly or may act as a modulator protein for the P-ring assembly.</text>
</comment>
<dbReference type="EMBL" id="WKJJ01000003">
    <property type="protein sequence ID" value="MRV71420.1"/>
    <property type="molecule type" value="Genomic_DNA"/>
</dbReference>
<dbReference type="Pfam" id="PF17656">
    <property type="entry name" value="ChapFlgA_N"/>
    <property type="match status" value="1"/>
</dbReference>
<dbReference type="GO" id="GO:0044780">
    <property type="term" value="P:bacterial-type flagellum assembly"/>
    <property type="evidence" value="ECO:0007669"/>
    <property type="project" value="InterPro"/>
</dbReference>
<dbReference type="AlphaFoldDB" id="A0A7X2IKE0"/>
<keyword evidence="6" id="KW-0282">Flagellum</keyword>
<dbReference type="InterPro" id="IPR017585">
    <property type="entry name" value="SAF_FlgA"/>
</dbReference>
<dbReference type="Gene3D" id="2.30.30.760">
    <property type="match status" value="1"/>
</dbReference>
<evidence type="ECO:0000313" key="7">
    <source>
        <dbReference type="Proteomes" id="UP000446768"/>
    </source>
</evidence>
<feature type="chain" id="PRO_5031602487" description="Flagella basal body P-ring formation protein FlgA" evidence="4">
    <location>
        <begin position="26"/>
        <end position="236"/>
    </location>
</feature>
<dbReference type="PANTHER" id="PTHR36307:SF1">
    <property type="entry name" value="FLAGELLA BASAL BODY P-RING FORMATION PROTEIN FLGA"/>
    <property type="match status" value="1"/>
</dbReference>
<dbReference type="CDD" id="cd11614">
    <property type="entry name" value="SAF_CpaB_FlgA_like"/>
    <property type="match status" value="1"/>
</dbReference>
<dbReference type="Pfam" id="PF13144">
    <property type="entry name" value="ChapFlgA"/>
    <property type="match status" value="1"/>
</dbReference>
<dbReference type="SMART" id="SM00858">
    <property type="entry name" value="SAF"/>
    <property type="match status" value="1"/>
</dbReference>
<comment type="similarity">
    <text evidence="4">Belongs to the FlgA family.</text>
</comment>
<keyword evidence="4" id="KW-1005">Bacterial flagellum biogenesis</keyword>
<protein>
    <recommendedName>
        <fullName evidence="4">Flagella basal body P-ring formation protein FlgA</fullName>
    </recommendedName>
</protein>
<keyword evidence="6" id="KW-0966">Cell projection</keyword>
<evidence type="ECO:0000256" key="2">
    <source>
        <dbReference type="ARBA" id="ARBA00022729"/>
    </source>
</evidence>
<dbReference type="GO" id="GO:0042597">
    <property type="term" value="C:periplasmic space"/>
    <property type="evidence" value="ECO:0007669"/>
    <property type="project" value="UniProtKB-SubCell"/>
</dbReference>
<sequence>MAAWLTPNRPTLFAALALASATALAQQPARQDLNQLKLTVEQFLQSQVAGMAGQVSVAVGPIDQRMSLASCPQPQAFFMPGARAWGKTTVGVRCASPSAWTVYIQANVSVQADYVASAVPLAQGQPIEATQLAMVRGDLTTLPAGVATDVGQVIGRSSNVSLAAGTPLRLDTLRSKPVVQSGQLVKLVSGNASFRVSSEARAVATASEGQMVAVRTANGSQVTGIARAGGLVEVAF</sequence>